<dbReference type="InterPro" id="IPR013937">
    <property type="entry name" value="Sorting_nexin_C"/>
</dbReference>
<keyword evidence="4" id="KW-0812">Transmembrane</keyword>
<evidence type="ECO:0008006" key="10">
    <source>
        <dbReference type="Google" id="ProtNLM"/>
    </source>
</evidence>
<keyword evidence="4" id="KW-0472">Membrane</keyword>
<evidence type="ECO:0000313" key="8">
    <source>
        <dbReference type="EMBL" id="CAL1295033.1"/>
    </source>
</evidence>
<gene>
    <name evidence="8" type="ORF">LARSCL_LOCUS19060</name>
</gene>
<sequence>MVTLQIAGMCLVAHLFGYFVPTITFIYYSCYISFKVVLFLCAVIFGLLLSLKPEPYTIKTYRTEINQNIVSRTKERLSDLKYLPGKVKNTPLVSRNVDDVIEELISLLLRDYVSSWYSPLVRHPSLFCKHLKDPIRQMLFAFRDRCRKIDDVELFTNDFVVIMTEHLQHIRCAVINPAEKIQPYKVYKFLSDTDSELDHLRHLCEFLFATILPPEYSRNQQLRCLLREVFTVLVFYPIIDKLCDPDFINVKLISYLTQLQLQAEKHRRTYEYAATYEDFIKMIQDCNDVEDLQRMRYYIATEIMQSTTMSNLKRLKGMDANKEFVPQKTNKGDLLQARNLNRYLNQLHFARAQCEKRLKAIGGPDYVSSSKVASENLNKNIFMPGQKVLSMSVIMQSGFCRRYFSKFLQKDEVHSLLGFWEAVEDMKSSDKEHWHKLGNDIVQMYIHNPSSSVRLNKNTLKGIEEFIMANKGPEAFFQGQEEVYKSLESNYYASFIVSDIYHKMLADVDKQGIDFMQESSPEPEDMDSSMEDVKEPKMPEPSEVSVFDHSSYARSQLKVLTERLSYKKQALEALRNNPKCEKKVVSMLESEIENLILEQNMLENHIEKTELWIEYLGIWQATIMEAMEKKENDKVVPYFVIRVHLANDAEYIPNKMAGWVVSRSLNSFHSLHQKLVPAASWLKKIDLPTKPIFKTFERNYLEKAKNSLQTFLSAVTKDDGLNKSEALYDFLSPSPEYMKHPPGPPKKPWKFNILQFFKNVQNTLGQFDDTEDEELLFLDDIDNKEDRRDSIAEPLYTLIGEIFELKGVFNWLRRSLIMFVQITYGRTINRQLRETVGCILSEPMLLYYLQMFRDTMWPSGELAPKAEDRTKEQKRITKISAKRMFLNNTPEVLSNLIGAQNAKKGLSKVFDALQNKNFNKQLIYKLFEAFLYKYAPELKQITVLYNIDRRESFS</sequence>
<evidence type="ECO:0000259" key="7">
    <source>
        <dbReference type="PROSITE" id="PS51207"/>
    </source>
</evidence>
<dbReference type="Pfam" id="PF00615">
    <property type="entry name" value="RGS"/>
    <property type="match status" value="1"/>
</dbReference>
<evidence type="ECO:0000256" key="3">
    <source>
        <dbReference type="SAM" id="MobiDB-lite"/>
    </source>
</evidence>
<reference evidence="8 9" key="1">
    <citation type="submission" date="2024-04" db="EMBL/GenBank/DDBJ databases">
        <authorList>
            <person name="Rising A."/>
            <person name="Reimegard J."/>
            <person name="Sonavane S."/>
            <person name="Akerstrom W."/>
            <person name="Nylinder S."/>
            <person name="Hedman E."/>
            <person name="Kallberg Y."/>
        </authorList>
    </citation>
    <scope>NUCLEOTIDE SEQUENCE [LARGE SCALE GENOMIC DNA]</scope>
</reference>
<keyword evidence="2" id="KW-0175">Coiled coil</keyword>
<evidence type="ECO:0000259" key="6">
    <source>
        <dbReference type="PROSITE" id="PS50195"/>
    </source>
</evidence>
<proteinExistence type="inferred from homology"/>
<dbReference type="PANTHER" id="PTHR22775:SF48">
    <property type="entry name" value="SORTING NEXIN-25"/>
    <property type="match status" value="1"/>
</dbReference>
<dbReference type="Proteomes" id="UP001497382">
    <property type="component" value="Unassembled WGS sequence"/>
</dbReference>
<feature type="region of interest" description="Disordered" evidence="3">
    <location>
        <begin position="517"/>
        <end position="545"/>
    </location>
</feature>
<feature type="compositionally biased region" description="Basic and acidic residues" evidence="3">
    <location>
        <begin position="531"/>
        <end position="540"/>
    </location>
</feature>
<dbReference type="SMART" id="SM00315">
    <property type="entry name" value="RGS"/>
    <property type="match status" value="1"/>
</dbReference>
<dbReference type="InterPro" id="IPR016137">
    <property type="entry name" value="RGS"/>
</dbReference>
<feature type="coiled-coil region" evidence="2">
    <location>
        <begin position="557"/>
        <end position="605"/>
    </location>
</feature>
<dbReference type="Gene3D" id="1.10.167.10">
    <property type="entry name" value="Regulator of G-protein Signalling 4, domain 2"/>
    <property type="match status" value="1"/>
</dbReference>
<dbReference type="PROSITE" id="PS50195">
    <property type="entry name" value="PX"/>
    <property type="match status" value="1"/>
</dbReference>
<dbReference type="PROSITE" id="PS50132">
    <property type="entry name" value="RGS"/>
    <property type="match status" value="1"/>
</dbReference>
<dbReference type="InterPro" id="IPR001683">
    <property type="entry name" value="PX_dom"/>
</dbReference>
<dbReference type="Gene3D" id="3.30.1520.10">
    <property type="entry name" value="Phox-like domain"/>
    <property type="match status" value="1"/>
</dbReference>
<evidence type="ECO:0000313" key="9">
    <source>
        <dbReference type="Proteomes" id="UP001497382"/>
    </source>
</evidence>
<feature type="domain" description="PX" evidence="6">
    <location>
        <begin position="617"/>
        <end position="738"/>
    </location>
</feature>
<dbReference type="EMBL" id="CAXIEN010000360">
    <property type="protein sequence ID" value="CAL1295033.1"/>
    <property type="molecule type" value="Genomic_DNA"/>
</dbReference>
<keyword evidence="9" id="KW-1185">Reference proteome</keyword>
<evidence type="ECO:0000256" key="2">
    <source>
        <dbReference type="SAM" id="Coils"/>
    </source>
</evidence>
<dbReference type="SMART" id="SM00313">
    <property type="entry name" value="PXA"/>
    <property type="match status" value="1"/>
</dbReference>
<evidence type="ECO:0000256" key="1">
    <source>
        <dbReference type="ARBA" id="ARBA00010883"/>
    </source>
</evidence>
<feature type="transmembrane region" description="Helical" evidence="4">
    <location>
        <begin position="34"/>
        <end position="51"/>
    </location>
</feature>
<keyword evidence="4" id="KW-1133">Transmembrane helix</keyword>
<comment type="caution">
    <text evidence="8">The sequence shown here is derived from an EMBL/GenBank/DDBJ whole genome shotgun (WGS) entry which is preliminary data.</text>
</comment>
<dbReference type="InterPro" id="IPR036305">
    <property type="entry name" value="RGS_sf"/>
</dbReference>
<dbReference type="Pfam" id="PF00787">
    <property type="entry name" value="PX"/>
    <property type="match status" value="1"/>
</dbReference>
<dbReference type="GO" id="GO:0035091">
    <property type="term" value="F:phosphatidylinositol binding"/>
    <property type="evidence" value="ECO:0007669"/>
    <property type="project" value="InterPro"/>
</dbReference>
<evidence type="ECO:0000256" key="4">
    <source>
        <dbReference type="SAM" id="Phobius"/>
    </source>
</evidence>
<dbReference type="Pfam" id="PF02194">
    <property type="entry name" value="PXA"/>
    <property type="match status" value="1"/>
</dbReference>
<dbReference type="InterPro" id="IPR036871">
    <property type="entry name" value="PX_dom_sf"/>
</dbReference>
<feature type="domain" description="RGS" evidence="5">
    <location>
        <begin position="390"/>
        <end position="505"/>
    </location>
</feature>
<comment type="similarity">
    <text evidence="1">Belongs to the sorting nexin family.</text>
</comment>
<dbReference type="SUPFAM" id="SSF64268">
    <property type="entry name" value="PX domain"/>
    <property type="match status" value="1"/>
</dbReference>
<dbReference type="PROSITE" id="PS51207">
    <property type="entry name" value="PXA"/>
    <property type="match status" value="1"/>
</dbReference>
<dbReference type="Pfam" id="PF08628">
    <property type="entry name" value="Nexin_C"/>
    <property type="match status" value="1"/>
</dbReference>
<dbReference type="PANTHER" id="PTHR22775">
    <property type="entry name" value="SORTING NEXIN"/>
    <property type="match status" value="1"/>
</dbReference>
<accession>A0AAV2BFW3</accession>
<name>A0AAV2BFW3_9ARAC</name>
<organism evidence="8 9">
    <name type="scientific">Larinioides sclopetarius</name>
    <dbReference type="NCBI Taxonomy" id="280406"/>
    <lineage>
        <taxon>Eukaryota</taxon>
        <taxon>Metazoa</taxon>
        <taxon>Ecdysozoa</taxon>
        <taxon>Arthropoda</taxon>
        <taxon>Chelicerata</taxon>
        <taxon>Arachnida</taxon>
        <taxon>Araneae</taxon>
        <taxon>Araneomorphae</taxon>
        <taxon>Entelegynae</taxon>
        <taxon>Araneoidea</taxon>
        <taxon>Araneidae</taxon>
        <taxon>Larinioides</taxon>
    </lineage>
</organism>
<feature type="transmembrane region" description="Helical" evidence="4">
    <location>
        <begin position="6"/>
        <end position="27"/>
    </location>
</feature>
<protein>
    <recommendedName>
        <fullName evidence="10">Sorting nexin-25</fullName>
    </recommendedName>
</protein>
<dbReference type="SMART" id="SM00312">
    <property type="entry name" value="PX"/>
    <property type="match status" value="1"/>
</dbReference>
<evidence type="ECO:0000259" key="5">
    <source>
        <dbReference type="PROSITE" id="PS50132"/>
    </source>
</evidence>
<dbReference type="InterPro" id="IPR003114">
    <property type="entry name" value="Phox_assoc"/>
</dbReference>
<dbReference type="AlphaFoldDB" id="A0AAV2BFW3"/>
<dbReference type="InterPro" id="IPR044926">
    <property type="entry name" value="RGS_subdomain_2"/>
</dbReference>
<feature type="compositionally biased region" description="Acidic residues" evidence="3">
    <location>
        <begin position="521"/>
        <end position="530"/>
    </location>
</feature>
<dbReference type="SUPFAM" id="SSF48097">
    <property type="entry name" value="Regulator of G-protein signaling, RGS"/>
    <property type="match status" value="1"/>
</dbReference>
<feature type="domain" description="PXA" evidence="7">
    <location>
        <begin position="94"/>
        <end position="260"/>
    </location>
</feature>